<feature type="signal peptide" evidence="1">
    <location>
        <begin position="1"/>
        <end position="27"/>
    </location>
</feature>
<protein>
    <submittedName>
        <fullName evidence="2">Uncharacterized protein</fullName>
    </submittedName>
</protein>
<sequence length="159" mass="16598" precursor="true">MTSLYLHLSKPLALLAMLLLVAQPSLAAPCCCRSGHDVGSQTSQTRAGQFCCCCSQAEASCCAGDNNSVGSCCLKTFPNSKSTSKPCKCPCGCSQQKVPPALEPVVGSLPSDDGGVIAVVEVPFLFAIKPACPIILKSDVGLDVISSAQRCVRLCRFRL</sequence>
<organism evidence="2 3">
    <name type="scientific">Novipirellula artificiosorum</name>
    <dbReference type="NCBI Taxonomy" id="2528016"/>
    <lineage>
        <taxon>Bacteria</taxon>
        <taxon>Pseudomonadati</taxon>
        <taxon>Planctomycetota</taxon>
        <taxon>Planctomycetia</taxon>
        <taxon>Pirellulales</taxon>
        <taxon>Pirellulaceae</taxon>
        <taxon>Novipirellula</taxon>
    </lineage>
</organism>
<dbReference type="Proteomes" id="UP000319143">
    <property type="component" value="Unassembled WGS sequence"/>
</dbReference>
<name>A0A5C6DVI3_9BACT</name>
<keyword evidence="3" id="KW-1185">Reference proteome</keyword>
<evidence type="ECO:0000313" key="3">
    <source>
        <dbReference type="Proteomes" id="UP000319143"/>
    </source>
</evidence>
<feature type="chain" id="PRO_5022711253" evidence="1">
    <location>
        <begin position="28"/>
        <end position="159"/>
    </location>
</feature>
<dbReference type="AlphaFoldDB" id="A0A5C6DVI3"/>
<evidence type="ECO:0000256" key="1">
    <source>
        <dbReference type="SAM" id="SignalP"/>
    </source>
</evidence>
<proteinExistence type="predicted"/>
<accession>A0A5C6DVI3</accession>
<gene>
    <name evidence="2" type="ORF">Poly41_22750</name>
</gene>
<keyword evidence="1" id="KW-0732">Signal</keyword>
<comment type="caution">
    <text evidence="2">The sequence shown here is derived from an EMBL/GenBank/DDBJ whole genome shotgun (WGS) entry which is preliminary data.</text>
</comment>
<evidence type="ECO:0000313" key="2">
    <source>
        <dbReference type="EMBL" id="TWU39451.1"/>
    </source>
</evidence>
<reference evidence="2 3" key="1">
    <citation type="submission" date="2019-02" db="EMBL/GenBank/DDBJ databases">
        <title>Deep-cultivation of Planctomycetes and their phenomic and genomic characterization uncovers novel biology.</title>
        <authorList>
            <person name="Wiegand S."/>
            <person name="Jogler M."/>
            <person name="Boedeker C."/>
            <person name="Pinto D."/>
            <person name="Vollmers J."/>
            <person name="Rivas-Marin E."/>
            <person name="Kohn T."/>
            <person name="Peeters S.H."/>
            <person name="Heuer A."/>
            <person name="Rast P."/>
            <person name="Oberbeckmann S."/>
            <person name="Bunk B."/>
            <person name="Jeske O."/>
            <person name="Meyerdierks A."/>
            <person name="Storesund J.E."/>
            <person name="Kallscheuer N."/>
            <person name="Luecker S."/>
            <person name="Lage O.M."/>
            <person name="Pohl T."/>
            <person name="Merkel B.J."/>
            <person name="Hornburger P."/>
            <person name="Mueller R.-W."/>
            <person name="Bruemmer F."/>
            <person name="Labrenz M."/>
            <person name="Spormann A.M."/>
            <person name="Op Den Camp H."/>
            <person name="Overmann J."/>
            <person name="Amann R."/>
            <person name="Jetten M.S.M."/>
            <person name="Mascher T."/>
            <person name="Medema M.H."/>
            <person name="Devos D.P."/>
            <person name="Kaster A.-K."/>
            <person name="Ovreas L."/>
            <person name="Rohde M."/>
            <person name="Galperin M.Y."/>
            <person name="Jogler C."/>
        </authorList>
    </citation>
    <scope>NUCLEOTIDE SEQUENCE [LARGE SCALE GENOMIC DNA]</scope>
    <source>
        <strain evidence="2 3">Poly41</strain>
    </source>
</reference>
<dbReference type="EMBL" id="SJPV01000003">
    <property type="protein sequence ID" value="TWU39451.1"/>
    <property type="molecule type" value="Genomic_DNA"/>
</dbReference>